<accession>A0A2U2MS85</accession>
<dbReference type="OrthoDB" id="9806690at2"/>
<dbReference type="EC" id="5.6.2.4" evidence="8"/>
<sequence>MQVGSRIVQETCENGCVNAKGEEILQGLDEAQTRAARAVDGPVRIMAGAGAGKTRTITRRIAYACATGAWNPMGSLAVTFSVKAAAEMRSRLAALGVPQVKAATFHSAALKQLRRVWPELSEAYFPGIIEDPRQSVSAAYTRVTGNADADPMAIRALSAEINWTKVSLIAPEDYERVCAATHRIPPAELDAGRMADVIMAYEQAKTGRNRIDFNDILLMACHVLEHFEEQAASIRSRVRWVTVDEYQDVSPLQHRLLRLWMGDRDSLCVVGDPAQTIYSFAGATSHYLLGFADEFRSLNADVRLETDYRSTPQIVRYANRVLSAAPCAGDYLDLRSGRESGRRMMCSSYDTDEKEAQGVARKIASLVARGVDPDDIAVLMRINAQGAMVRAALSRLRIRSRIRSEYGQSGAALIDSSAAAARAAAADLAAGPAGAVSISTIHAAKGLEWRHVFIIGCSEGLMPFGSPAPGDLLEEERRLMYVAVTRGEDTVDLSFATAKDGASMQRRTPSRFLG</sequence>
<feature type="domain" description="UvrD-like helicase ATP-binding" evidence="11">
    <location>
        <begin position="26"/>
        <end position="311"/>
    </location>
</feature>
<comment type="caution">
    <text evidence="13">The sequence shown here is derived from an EMBL/GenBank/DDBJ whole genome shotgun (WGS) entry which is preliminary data.</text>
</comment>
<comment type="catalytic activity">
    <reaction evidence="9">
        <text>ATP + H2O = ADP + phosphate + H(+)</text>
        <dbReference type="Rhea" id="RHEA:13065"/>
        <dbReference type="ChEBI" id="CHEBI:15377"/>
        <dbReference type="ChEBI" id="CHEBI:15378"/>
        <dbReference type="ChEBI" id="CHEBI:30616"/>
        <dbReference type="ChEBI" id="CHEBI:43474"/>
        <dbReference type="ChEBI" id="CHEBI:456216"/>
        <dbReference type="EC" id="5.6.2.4"/>
    </reaction>
</comment>
<evidence type="ECO:0000256" key="8">
    <source>
        <dbReference type="ARBA" id="ARBA00034808"/>
    </source>
</evidence>
<feature type="domain" description="UvrD-like helicase C-terminal" evidence="12">
    <location>
        <begin position="312"/>
        <end position="514"/>
    </location>
</feature>
<dbReference type="EMBL" id="QFFN01000014">
    <property type="protein sequence ID" value="PWG59700.1"/>
    <property type="molecule type" value="Genomic_DNA"/>
</dbReference>
<dbReference type="CDD" id="cd17932">
    <property type="entry name" value="DEXQc_UvrD"/>
    <property type="match status" value="1"/>
</dbReference>
<dbReference type="Gene3D" id="3.40.50.300">
    <property type="entry name" value="P-loop containing nucleotide triphosphate hydrolases"/>
    <property type="match status" value="2"/>
</dbReference>
<dbReference type="Proteomes" id="UP000245753">
    <property type="component" value="Unassembled WGS sequence"/>
</dbReference>
<evidence type="ECO:0000256" key="5">
    <source>
        <dbReference type="ARBA" id="ARBA00022840"/>
    </source>
</evidence>
<evidence type="ECO:0000256" key="10">
    <source>
        <dbReference type="PROSITE-ProRule" id="PRU00560"/>
    </source>
</evidence>
<keyword evidence="2 10" id="KW-0547">Nucleotide-binding</keyword>
<keyword evidence="14" id="KW-1185">Reference proteome</keyword>
<dbReference type="PANTHER" id="PTHR11070">
    <property type="entry name" value="UVRD / RECB / PCRA DNA HELICASE FAMILY MEMBER"/>
    <property type="match status" value="1"/>
</dbReference>
<name>A0A2U2MS85_9BIFI</name>
<evidence type="ECO:0000256" key="2">
    <source>
        <dbReference type="ARBA" id="ARBA00022741"/>
    </source>
</evidence>
<dbReference type="GO" id="GO:0005524">
    <property type="term" value="F:ATP binding"/>
    <property type="evidence" value="ECO:0007669"/>
    <property type="project" value="UniProtKB-UniRule"/>
</dbReference>
<evidence type="ECO:0000256" key="4">
    <source>
        <dbReference type="ARBA" id="ARBA00022806"/>
    </source>
</evidence>
<reference evidence="13 14" key="1">
    <citation type="journal article" date="2018" name="Int. J. Syst. Evol. Microbiol.">
        <title>Bifidobacterium catulorum sp. nov., a novel taxon from the faeces of the baby common marmoset (Callithrix jacchus).</title>
        <authorList>
            <person name="Modesto M."/>
            <person name="Michelini S."/>
            <person name="Oki K."/>
            <person name="Biavati B."/>
            <person name="Watanabe K."/>
            <person name="Mattarelli P."/>
        </authorList>
    </citation>
    <scope>NUCLEOTIDE SEQUENCE [LARGE SCALE GENOMIC DNA]</scope>
    <source>
        <strain evidence="13 14">MRM 8.19</strain>
    </source>
</reference>
<dbReference type="Pfam" id="PF13361">
    <property type="entry name" value="UvrD_C"/>
    <property type="match status" value="2"/>
</dbReference>
<evidence type="ECO:0000256" key="3">
    <source>
        <dbReference type="ARBA" id="ARBA00022801"/>
    </source>
</evidence>
<protein>
    <recommendedName>
        <fullName evidence="8">DNA 3'-5' helicase</fullName>
        <ecNumber evidence="8">5.6.2.4</ecNumber>
    </recommendedName>
</protein>
<organism evidence="13 14">
    <name type="scientific">Bifidobacterium catulorum</name>
    <dbReference type="NCBI Taxonomy" id="1630173"/>
    <lineage>
        <taxon>Bacteria</taxon>
        <taxon>Bacillati</taxon>
        <taxon>Actinomycetota</taxon>
        <taxon>Actinomycetes</taxon>
        <taxon>Bifidobacteriales</taxon>
        <taxon>Bifidobacteriaceae</taxon>
        <taxon>Bifidobacterium</taxon>
    </lineage>
</organism>
<dbReference type="InterPro" id="IPR013986">
    <property type="entry name" value="DExx_box_DNA_helicase_dom_sf"/>
</dbReference>
<dbReference type="AlphaFoldDB" id="A0A2U2MS85"/>
<dbReference type="Gene3D" id="1.10.10.160">
    <property type="match status" value="1"/>
</dbReference>
<feature type="binding site" evidence="10">
    <location>
        <begin position="47"/>
        <end position="54"/>
    </location>
    <ligand>
        <name>ATP</name>
        <dbReference type="ChEBI" id="CHEBI:30616"/>
    </ligand>
</feature>
<dbReference type="GO" id="GO:0000725">
    <property type="term" value="P:recombinational repair"/>
    <property type="evidence" value="ECO:0007669"/>
    <property type="project" value="TreeGrafter"/>
</dbReference>
<dbReference type="InterPro" id="IPR014017">
    <property type="entry name" value="DNA_helicase_UvrD-like_C"/>
</dbReference>
<dbReference type="GO" id="GO:0016887">
    <property type="term" value="F:ATP hydrolysis activity"/>
    <property type="evidence" value="ECO:0007669"/>
    <property type="project" value="RHEA"/>
</dbReference>
<dbReference type="SUPFAM" id="SSF52540">
    <property type="entry name" value="P-loop containing nucleoside triphosphate hydrolases"/>
    <property type="match status" value="1"/>
</dbReference>
<dbReference type="InterPro" id="IPR014016">
    <property type="entry name" value="UvrD-like_ATP-bd"/>
</dbReference>
<dbReference type="PROSITE" id="PS51217">
    <property type="entry name" value="UVRD_HELICASE_CTER"/>
    <property type="match status" value="1"/>
</dbReference>
<comment type="catalytic activity">
    <reaction evidence="7">
        <text>Couples ATP hydrolysis with the unwinding of duplex DNA by translocating in the 3'-5' direction.</text>
        <dbReference type="EC" id="5.6.2.4"/>
    </reaction>
</comment>
<dbReference type="CDD" id="cd18807">
    <property type="entry name" value="SF1_C_UvrD"/>
    <property type="match status" value="1"/>
</dbReference>
<keyword evidence="4 10" id="KW-0347">Helicase</keyword>
<keyword evidence="3 10" id="KW-0378">Hydrolase</keyword>
<keyword evidence="6" id="KW-0413">Isomerase</keyword>
<dbReference type="InterPro" id="IPR000212">
    <property type="entry name" value="DNA_helicase_UvrD/REP"/>
</dbReference>
<gene>
    <name evidence="13" type="ORF">DF200_06055</name>
</gene>
<evidence type="ECO:0000259" key="11">
    <source>
        <dbReference type="PROSITE" id="PS51198"/>
    </source>
</evidence>
<evidence type="ECO:0000256" key="9">
    <source>
        <dbReference type="ARBA" id="ARBA00048988"/>
    </source>
</evidence>
<dbReference type="GO" id="GO:0003677">
    <property type="term" value="F:DNA binding"/>
    <property type="evidence" value="ECO:0007669"/>
    <property type="project" value="UniProtKB-KW"/>
</dbReference>
<evidence type="ECO:0000313" key="14">
    <source>
        <dbReference type="Proteomes" id="UP000245753"/>
    </source>
</evidence>
<evidence type="ECO:0000313" key="13">
    <source>
        <dbReference type="EMBL" id="PWG59700.1"/>
    </source>
</evidence>
<evidence type="ECO:0000256" key="7">
    <source>
        <dbReference type="ARBA" id="ARBA00034617"/>
    </source>
</evidence>
<evidence type="ECO:0000259" key="12">
    <source>
        <dbReference type="PROSITE" id="PS51217"/>
    </source>
</evidence>
<evidence type="ECO:0000256" key="1">
    <source>
        <dbReference type="ARBA" id="ARBA00009922"/>
    </source>
</evidence>
<dbReference type="Pfam" id="PF00580">
    <property type="entry name" value="UvrD-helicase"/>
    <property type="match status" value="1"/>
</dbReference>
<keyword evidence="5 10" id="KW-0067">ATP-binding</keyword>
<dbReference type="PROSITE" id="PS51198">
    <property type="entry name" value="UVRD_HELICASE_ATP_BIND"/>
    <property type="match status" value="1"/>
</dbReference>
<dbReference type="PANTHER" id="PTHR11070:SF69">
    <property type="entry name" value="ATP-DEPENDENT DNA HELICASE UVRD2"/>
    <property type="match status" value="1"/>
</dbReference>
<proteinExistence type="inferred from homology"/>
<comment type="similarity">
    <text evidence="1">Belongs to the helicase family. UvrD subfamily.</text>
</comment>
<dbReference type="GO" id="GO:0043138">
    <property type="term" value="F:3'-5' DNA helicase activity"/>
    <property type="evidence" value="ECO:0007669"/>
    <property type="project" value="UniProtKB-EC"/>
</dbReference>
<dbReference type="InterPro" id="IPR027417">
    <property type="entry name" value="P-loop_NTPase"/>
</dbReference>
<evidence type="ECO:0000256" key="6">
    <source>
        <dbReference type="ARBA" id="ARBA00023235"/>
    </source>
</evidence>